<gene>
    <name evidence="2" type="ORF">BDZ94DRAFT_1371763</name>
</gene>
<protein>
    <recommendedName>
        <fullName evidence="4">Retrotransposon Copia-like N-terminal domain-containing protein</fullName>
    </recommendedName>
</protein>
<dbReference type="OrthoDB" id="3054003at2759"/>
<sequence>MSSSNPAQFLLPSDEKFNGSNWVEWKSTIWAAAKSRGLLGYLNGDIARPSPGPPATESIAALSAYWGSPDPTLNQWLQRDAYTQGPGTHCPKRQKPCGTRRQHGGDCRGELEVTH</sequence>
<feature type="compositionally biased region" description="Basic residues" evidence="1">
    <location>
        <begin position="90"/>
        <end position="102"/>
    </location>
</feature>
<feature type="region of interest" description="Disordered" evidence="1">
    <location>
        <begin position="82"/>
        <end position="115"/>
    </location>
</feature>
<accession>A0A9P5Y4X3</accession>
<proteinExistence type="predicted"/>
<comment type="caution">
    <text evidence="2">The sequence shown here is derived from an EMBL/GenBank/DDBJ whole genome shotgun (WGS) entry which is preliminary data.</text>
</comment>
<evidence type="ECO:0000256" key="1">
    <source>
        <dbReference type="SAM" id="MobiDB-lite"/>
    </source>
</evidence>
<evidence type="ECO:0000313" key="3">
    <source>
        <dbReference type="Proteomes" id="UP000807353"/>
    </source>
</evidence>
<dbReference type="EMBL" id="MU150285">
    <property type="protein sequence ID" value="KAF9461371.1"/>
    <property type="molecule type" value="Genomic_DNA"/>
</dbReference>
<organism evidence="2 3">
    <name type="scientific">Collybia nuda</name>
    <dbReference type="NCBI Taxonomy" id="64659"/>
    <lineage>
        <taxon>Eukaryota</taxon>
        <taxon>Fungi</taxon>
        <taxon>Dikarya</taxon>
        <taxon>Basidiomycota</taxon>
        <taxon>Agaricomycotina</taxon>
        <taxon>Agaricomycetes</taxon>
        <taxon>Agaricomycetidae</taxon>
        <taxon>Agaricales</taxon>
        <taxon>Tricholomatineae</taxon>
        <taxon>Clitocybaceae</taxon>
        <taxon>Collybia</taxon>
    </lineage>
</organism>
<dbReference type="AlphaFoldDB" id="A0A9P5Y4X3"/>
<reference evidence="2" key="1">
    <citation type="submission" date="2020-11" db="EMBL/GenBank/DDBJ databases">
        <authorList>
            <consortium name="DOE Joint Genome Institute"/>
            <person name="Ahrendt S."/>
            <person name="Riley R."/>
            <person name="Andreopoulos W."/>
            <person name="Labutti K."/>
            <person name="Pangilinan J."/>
            <person name="Ruiz-Duenas F.J."/>
            <person name="Barrasa J.M."/>
            <person name="Sanchez-Garcia M."/>
            <person name="Camarero S."/>
            <person name="Miyauchi S."/>
            <person name="Serrano A."/>
            <person name="Linde D."/>
            <person name="Babiker R."/>
            <person name="Drula E."/>
            <person name="Ayuso-Fernandez I."/>
            <person name="Pacheco R."/>
            <person name="Padilla G."/>
            <person name="Ferreira P."/>
            <person name="Barriuso J."/>
            <person name="Kellner H."/>
            <person name="Castanera R."/>
            <person name="Alfaro M."/>
            <person name="Ramirez L."/>
            <person name="Pisabarro A.G."/>
            <person name="Kuo A."/>
            <person name="Tritt A."/>
            <person name="Lipzen A."/>
            <person name="He G."/>
            <person name="Yan M."/>
            <person name="Ng V."/>
            <person name="Cullen D."/>
            <person name="Martin F."/>
            <person name="Rosso M.-N."/>
            <person name="Henrissat B."/>
            <person name="Hibbett D."/>
            <person name="Martinez A.T."/>
            <person name="Grigoriev I.V."/>
        </authorList>
    </citation>
    <scope>NUCLEOTIDE SEQUENCE</scope>
    <source>
        <strain evidence="2">CBS 247.69</strain>
    </source>
</reference>
<name>A0A9P5Y4X3_9AGAR</name>
<dbReference type="Proteomes" id="UP000807353">
    <property type="component" value="Unassembled WGS sequence"/>
</dbReference>
<keyword evidence="3" id="KW-1185">Reference proteome</keyword>
<evidence type="ECO:0008006" key="4">
    <source>
        <dbReference type="Google" id="ProtNLM"/>
    </source>
</evidence>
<feature type="compositionally biased region" description="Basic and acidic residues" evidence="1">
    <location>
        <begin position="103"/>
        <end position="115"/>
    </location>
</feature>
<evidence type="ECO:0000313" key="2">
    <source>
        <dbReference type="EMBL" id="KAF9461371.1"/>
    </source>
</evidence>